<dbReference type="AlphaFoldDB" id="A1SBN0"/>
<evidence type="ECO:0000256" key="1">
    <source>
        <dbReference type="SAM" id="SignalP"/>
    </source>
</evidence>
<dbReference type="EMBL" id="CP000507">
    <property type="protein sequence ID" value="ABM01787.1"/>
    <property type="molecule type" value="Genomic_DNA"/>
</dbReference>
<evidence type="ECO:0000313" key="3">
    <source>
        <dbReference type="Proteomes" id="UP000009175"/>
    </source>
</evidence>
<feature type="chain" id="PRO_5002637247" evidence="1">
    <location>
        <begin position="28"/>
        <end position="108"/>
    </location>
</feature>
<evidence type="ECO:0000313" key="2">
    <source>
        <dbReference type="EMBL" id="ABM01787.1"/>
    </source>
</evidence>
<accession>A1SBN0</accession>
<dbReference type="RefSeq" id="WP_011761690.1">
    <property type="nucleotide sequence ID" value="NC_008700.1"/>
</dbReference>
<name>A1SBN0_SHEAM</name>
<keyword evidence="1" id="KW-0732">Signal</keyword>
<dbReference type="KEGG" id="saz:Sama_3584"/>
<protein>
    <submittedName>
        <fullName evidence="2">Uncharacterized protein</fullName>
    </submittedName>
</protein>
<dbReference type="HOGENOM" id="CLU_2195123_0_0_6"/>
<feature type="signal peptide" evidence="1">
    <location>
        <begin position="1"/>
        <end position="27"/>
    </location>
</feature>
<proteinExistence type="predicted"/>
<keyword evidence="3" id="KW-1185">Reference proteome</keyword>
<sequence>MKNLTIKNLTVKGLLLASVCVAPFCQSADVGQLEREIRQSLKQVQQQGLVSEQSDIRIEQSQSFSVLTPTMSTDSMVDSRVQMQALPLESVSGLLPDSFDGVRLSARD</sequence>
<gene>
    <name evidence="2" type="ordered locus">Sama_3584</name>
</gene>
<reference evidence="2 3" key="1">
    <citation type="submission" date="2006-12" db="EMBL/GenBank/DDBJ databases">
        <title>Complete sequence of Shewanella amazonensis SB2B.</title>
        <authorList>
            <consortium name="US DOE Joint Genome Institute"/>
            <person name="Copeland A."/>
            <person name="Lucas S."/>
            <person name="Lapidus A."/>
            <person name="Barry K."/>
            <person name="Detter J.C."/>
            <person name="Glavina del Rio T."/>
            <person name="Hammon N."/>
            <person name="Israni S."/>
            <person name="Dalin E."/>
            <person name="Tice H."/>
            <person name="Pitluck S."/>
            <person name="Munk A.C."/>
            <person name="Brettin T."/>
            <person name="Bruce D."/>
            <person name="Han C."/>
            <person name="Tapia R."/>
            <person name="Gilna P."/>
            <person name="Schmutz J."/>
            <person name="Larimer F."/>
            <person name="Land M."/>
            <person name="Hauser L."/>
            <person name="Kyrpides N."/>
            <person name="Mikhailova N."/>
            <person name="Fredrickson J."/>
            <person name="Richardson P."/>
        </authorList>
    </citation>
    <scope>NUCLEOTIDE SEQUENCE [LARGE SCALE GENOMIC DNA]</scope>
    <source>
        <strain evidence="3">ATCC BAA-1098 / SB2B</strain>
    </source>
</reference>
<organism evidence="2 3">
    <name type="scientific">Shewanella amazonensis (strain ATCC BAA-1098 / SB2B)</name>
    <dbReference type="NCBI Taxonomy" id="326297"/>
    <lineage>
        <taxon>Bacteria</taxon>
        <taxon>Pseudomonadati</taxon>
        <taxon>Pseudomonadota</taxon>
        <taxon>Gammaproteobacteria</taxon>
        <taxon>Alteromonadales</taxon>
        <taxon>Shewanellaceae</taxon>
        <taxon>Shewanella</taxon>
    </lineage>
</organism>
<dbReference type="Proteomes" id="UP000009175">
    <property type="component" value="Chromosome"/>
</dbReference>